<dbReference type="Gene3D" id="3.40.50.1820">
    <property type="entry name" value="alpha/beta hydrolase"/>
    <property type="match status" value="1"/>
</dbReference>
<keyword evidence="2" id="KW-0732">Signal</keyword>
<evidence type="ECO:0000313" key="4">
    <source>
        <dbReference type="EMBL" id="MFC0471918.1"/>
    </source>
</evidence>
<dbReference type="SUPFAM" id="SSF53474">
    <property type="entry name" value="alpha/beta-Hydrolases"/>
    <property type="match status" value="1"/>
</dbReference>
<feature type="signal peptide" evidence="2">
    <location>
        <begin position="1"/>
        <end position="28"/>
    </location>
</feature>
<keyword evidence="5" id="KW-1185">Reference proteome</keyword>
<dbReference type="PANTHER" id="PTHR47751">
    <property type="entry name" value="SUPERFAMILY HYDROLASE, PUTATIVE (AFU_ORTHOLOGUE AFUA_2G16580)-RELATED"/>
    <property type="match status" value="1"/>
</dbReference>
<comment type="caution">
    <text evidence="4">The sequence shown here is derived from an EMBL/GenBank/DDBJ whole genome shotgun (WGS) entry which is preliminary data.</text>
</comment>
<evidence type="ECO:0000259" key="3">
    <source>
        <dbReference type="Pfam" id="PF02129"/>
    </source>
</evidence>
<gene>
    <name evidence="4" type="ORF">ACFFHM_15805</name>
</gene>
<dbReference type="RefSeq" id="WP_335961717.1">
    <property type="nucleotide sequence ID" value="NZ_JAXBLX010000020.1"/>
</dbReference>
<evidence type="ECO:0000313" key="5">
    <source>
        <dbReference type="Proteomes" id="UP001589838"/>
    </source>
</evidence>
<dbReference type="InterPro" id="IPR051411">
    <property type="entry name" value="Polyketide_trans_af380"/>
</dbReference>
<dbReference type="InterPro" id="IPR000383">
    <property type="entry name" value="Xaa-Pro-like_dom"/>
</dbReference>
<proteinExistence type="predicted"/>
<dbReference type="PROSITE" id="PS51257">
    <property type="entry name" value="PROKAR_LIPOPROTEIN"/>
    <property type="match status" value="1"/>
</dbReference>
<dbReference type="GO" id="GO:0016787">
    <property type="term" value="F:hydrolase activity"/>
    <property type="evidence" value="ECO:0007669"/>
    <property type="project" value="UniProtKB-KW"/>
</dbReference>
<dbReference type="EMBL" id="JBHLUX010000037">
    <property type="protein sequence ID" value="MFC0471918.1"/>
    <property type="molecule type" value="Genomic_DNA"/>
</dbReference>
<feature type="chain" id="PRO_5047341532" evidence="2">
    <location>
        <begin position="29"/>
        <end position="376"/>
    </location>
</feature>
<dbReference type="PANTHER" id="PTHR47751:SF1">
    <property type="entry name" value="SUPERFAMILY HYDROLASE, PUTATIVE (AFU_ORTHOLOGUE AFUA_2G16580)-RELATED"/>
    <property type="match status" value="1"/>
</dbReference>
<protein>
    <submittedName>
        <fullName evidence="4">Alpha/beta fold hydrolase</fullName>
    </submittedName>
</protein>
<evidence type="ECO:0000256" key="2">
    <source>
        <dbReference type="SAM" id="SignalP"/>
    </source>
</evidence>
<feature type="domain" description="Xaa-Pro dipeptidyl-peptidase-like" evidence="3">
    <location>
        <begin position="82"/>
        <end position="218"/>
    </location>
</feature>
<feature type="region of interest" description="Disordered" evidence="1">
    <location>
        <begin position="32"/>
        <end position="53"/>
    </location>
</feature>
<evidence type="ECO:0000256" key="1">
    <source>
        <dbReference type="SAM" id="MobiDB-lite"/>
    </source>
</evidence>
<organism evidence="4 5">
    <name type="scientific">Halalkalibacter kiskunsagensis</name>
    <dbReference type="NCBI Taxonomy" id="1548599"/>
    <lineage>
        <taxon>Bacteria</taxon>
        <taxon>Bacillati</taxon>
        <taxon>Bacillota</taxon>
        <taxon>Bacilli</taxon>
        <taxon>Bacillales</taxon>
        <taxon>Bacillaceae</taxon>
        <taxon>Halalkalibacter</taxon>
    </lineage>
</organism>
<accession>A0ABV6KF21</accession>
<dbReference type="Proteomes" id="UP001589838">
    <property type="component" value="Unassembled WGS sequence"/>
</dbReference>
<dbReference type="InterPro" id="IPR029058">
    <property type="entry name" value="AB_hydrolase_fold"/>
</dbReference>
<sequence>MKKNILRKQSFFTLVLIGLVLFFASACAPTQGNEESTVDEDTQGNEESTVQADTVDTAEWDKTFPQSEEVTLEKVSFDNRFGIELVADMYIPNDIDSSAELPAIIVGHPFGGVKEQTSGLYAQEMAERGFVTIAFDASYNGESGGEPRNIASPEAFVEDFSAAVDFLGTHELVDRDRIGVIGICGSGGFTINAAQVDPRLKAVATVSMYDMGRANREGLGLAPVADEVMTEEEWRAALEEAAEQRWIEAEGGEPIQDLVGSAVELKPSQLAAGQEFGEYYGTPRGEHPRSIPMSLTSRGALMNFFPFEQIEMISPRPLLFIAGENAHSRYHSEDAYELAGEEKELFIVPGAGHVDLYDNMELIPFDKLESYFQENL</sequence>
<keyword evidence="4" id="KW-0378">Hydrolase</keyword>
<reference evidence="4 5" key="1">
    <citation type="submission" date="2024-09" db="EMBL/GenBank/DDBJ databases">
        <authorList>
            <person name="Sun Q."/>
            <person name="Mori K."/>
        </authorList>
    </citation>
    <scope>NUCLEOTIDE SEQUENCE [LARGE SCALE GENOMIC DNA]</scope>
    <source>
        <strain evidence="4 5">NCAIM B.02610</strain>
    </source>
</reference>
<dbReference type="Pfam" id="PF02129">
    <property type="entry name" value="Peptidase_S15"/>
    <property type="match status" value="1"/>
</dbReference>
<name>A0ABV6KF21_9BACI</name>
<dbReference type="Gene3D" id="1.10.10.800">
    <property type="match status" value="1"/>
</dbReference>